<keyword evidence="13" id="KW-1185">Reference proteome</keyword>
<dbReference type="Gene3D" id="3.30.160.70">
    <property type="entry name" value="Methylated DNA-protein cysteine methyltransferase domain"/>
    <property type="match status" value="1"/>
</dbReference>
<keyword evidence="4 9" id="KW-0489">Methyltransferase</keyword>
<evidence type="ECO:0000256" key="4">
    <source>
        <dbReference type="ARBA" id="ARBA00022603"/>
    </source>
</evidence>
<feature type="domain" description="Methylated-DNA-[protein]-cysteine S-methyltransferase DNA binding" evidence="10">
    <location>
        <begin position="76"/>
        <end position="155"/>
    </location>
</feature>
<evidence type="ECO:0000256" key="7">
    <source>
        <dbReference type="ARBA" id="ARBA00023204"/>
    </source>
</evidence>
<evidence type="ECO:0000256" key="1">
    <source>
        <dbReference type="ARBA" id="ARBA00001286"/>
    </source>
</evidence>
<dbReference type="AlphaFoldDB" id="W0F596"/>
<sequence>MTQYVYKEITSPTGPLRLITDGKHLIGVLWKPFDDAEGLIQDAAHPVLVRTEEQLAAYFAGKRQQFELPLKFIGTDFQKRVWELLLDIPFGQTISYGEMAKRVGDIKTVRAVGGALNKNPIPIIVPCHRVVGSDGKMVGFGGGVANKIYLLDLENPKQQLALW</sequence>
<dbReference type="InterPro" id="IPR014048">
    <property type="entry name" value="MethylDNA_cys_MeTrfase_DNA-bd"/>
</dbReference>
<protein>
    <recommendedName>
        <fullName evidence="9">Methylated-DNA--protein-cysteine methyltransferase</fullName>
        <ecNumber evidence="9">2.1.1.63</ecNumber>
    </recommendedName>
    <alternativeName>
        <fullName evidence="9">6-O-methylguanine-DNA methyltransferase</fullName>
        <shortName evidence="9">MGMT</shortName>
    </alternativeName>
    <alternativeName>
        <fullName evidence="9">O-6-methylguanine-DNA-alkyltransferase</fullName>
    </alternativeName>
</protein>
<evidence type="ECO:0000256" key="8">
    <source>
        <dbReference type="ARBA" id="ARBA00049348"/>
    </source>
</evidence>
<dbReference type="OrthoDB" id="9802228at2"/>
<dbReference type="HOGENOM" id="CLU_000445_52_2_10"/>
<dbReference type="Pfam" id="PF02870">
    <property type="entry name" value="Methyltransf_1N"/>
    <property type="match status" value="1"/>
</dbReference>
<dbReference type="Pfam" id="PF01035">
    <property type="entry name" value="DNA_binding_1"/>
    <property type="match status" value="1"/>
</dbReference>
<evidence type="ECO:0000256" key="9">
    <source>
        <dbReference type="HAMAP-Rule" id="MF_00772"/>
    </source>
</evidence>
<dbReference type="PANTHER" id="PTHR10815:SF5">
    <property type="entry name" value="METHYLATED-DNA--PROTEIN-CYSTEINE METHYLTRANSFERASE"/>
    <property type="match status" value="1"/>
</dbReference>
<keyword evidence="3 9" id="KW-0963">Cytoplasm</keyword>
<evidence type="ECO:0000313" key="13">
    <source>
        <dbReference type="Proteomes" id="UP000003586"/>
    </source>
</evidence>
<comment type="function">
    <text evidence="9">Involved in the cellular defense against the biological effects of O6-methylguanine (O6-MeG) and O4-methylthymine (O4-MeT) in DNA. Repairs the methylated nucleobase in DNA by stoichiometrically transferring the methyl group to a cysteine residue in the enzyme. This is a suicide reaction: the enzyme is irreversibly inactivated.</text>
</comment>
<dbReference type="GO" id="GO:0003908">
    <property type="term" value="F:methylated-DNA-[protein]-cysteine S-methyltransferase activity"/>
    <property type="evidence" value="ECO:0007669"/>
    <property type="project" value="UniProtKB-UniRule"/>
</dbReference>
<dbReference type="RefSeq" id="WP_008582439.1">
    <property type="nucleotide sequence ID" value="NZ_CP007035.1"/>
</dbReference>
<proteinExistence type="inferred from homology"/>
<feature type="active site" description="Nucleophile; methyl group acceptor" evidence="9">
    <location>
        <position position="127"/>
    </location>
</feature>
<evidence type="ECO:0000256" key="5">
    <source>
        <dbReference type="ARBA" id="ARBA00022679"/>
    </source>
</evidence>
<comment type="subcellular location">
    <subcellularLocation>
        <location evidence="9">Cytoplasm</location>
    </subcellularLocation>
</comment>
<dbReference type="STRING" id="929713.NIASO_20930"/>
<dbReference type="Gene3D" id="1.10.10.10">
    <property type="entry name" value="Winged helix-like DNA-binding domain superfamily/Winged helix DNA-binding domain"/>
    <property type="match status" value="1"/>
</dbReference>
<evidence type="ECO:0000256" key="3">
    <source>
        <dbReference type="ARBA" id="ARBA00022490"/>
    </source>
</evidence>
<comment type="catalytic activity">
    <reaction evidence="1 9">
        <text>a 4-O-methyl-thymidine in DNA + L-cysteinyl-[protein] = a thymidine in DNA + S-methyl-L-cysteinyl-[protein]</text>
        <dbReference type="Rhea" id="RHEA:53428"/>
        <dbReference type="Rhea" id="RHEA-COMP:10131"/>
        <dbReference type="Rhea" id="RHEA-COMP:10132"/>
        <dbReference type="Rhea" id="RHEA-COMP:13555"/>
        <dbReference type="Rhea" id="RHEA-COMP:13556"/>
        <dbReference type="ChEBI" id="CHEBI:29950"/>
        <dbReference type="ChEBI" id="CHEBI:82612"/>
        <dbReference type="ChEBI" id="CHEBI:137386"/>
        <dbReference type="ChEBI" id="CHEBI:137387"/>
        <dbReference type="EC" id="2.1.1.63"/>
    </reaction>
</comment>
<dbReference type="PROSITE" id="PS00374">
    <property type="entry name" value="MGMT"/>
    <property type="match status" value="1"/>
</dbReference>
<dbReference type="InterPro" id="IPR023546">
    <property type="entry name" value="MGMT"/>
</dbReference>
<evidence type="ECO:0000259" key="10">
    <source>
        <dbReference type="Pfam" id="PF01035"/>
    </source>
</evidence>
<dbReference type="SUPFAM" id="SSF46767">
    <property type="entry name" value="Methylated DNA-protein cysteine methyltransferase, C-terminal domain"/>
    <property type="match status" value="1"/>
</dbReference>
<accession>W0F596</accession>
<organism evidence="12 13">
    <name type="scientific">Niabella soli DSM 19437</name>
    <dbReference type="NCBI Taxonomy" id="929713"/>
    <lineage>
        <taxon>Bacteria</taxon>
        <taxon>Pseudomonadati</taxon>
        <taxon>Bacteroidota</taxon>
        <taxon>Chitinophagia</taxon>
        <taxon>Chitinophagales</taxon>
        <taxon>Chitinophagaceae</taxon>
        <taxon>Niabella</taxon>
    </lineage>
</organism>
<dbReference type="InterPro" id="IPR001497">
    <property type="entry name" value="MethylDNA_cys_MeTrfase_AS"/>
</dbReference>
<dbReference type="SUPFAM" id="SSF53155">
    <property type="entry name" value="Methylated DNA-protein cysteine methyltransferase domain"/>
    <property type="match status" value="1"/>
</dbReference>
<dbReference type="PANTHER" id="PTHR10815">
    <property type="entry name" value="METHYLATED-DNA--PROTEIN-CYSTEINE METHYLTRANSFERASE"/>
    <property type="match status" value="1"/>
</dbReference>
<keyword evidence="5 9" id="KW-0808">Transferase</keyword>
<feature type="domain" description="Methylguanine DNA methyltransferase ribonuclease-like" evidence="11">
    <location>
        <begin position="5"/>
        <end position="71"/>
    </location>
</feature>
<dbReference type="InterPro" id="IPR036388">
    <property type="entry name" value="WH-like_DNA-bd_sf"/>
</dbReference>
<comment type="catalytic activity">
    <reaction evidence="8 9">
        <text>a 6-O-methyl-2'-deoxyguanosine in DNA + L-cysteinyl-[protein] = S-methyl-L-cysteinyl-[protein] + a 2'-deoxyguanosine in DNA</text>
        <dbReference type="Rhea" id="RHEA:24000"/>
        <dbReference type="Rhea" id="RHEA-COMP:10131"/>
        <dbReference type="Rhea" id="RHEA-COMP:10132"/>
        <dbReference type="Rhea" id="RHEA-COMP:11367"/>
        <dbReference type="Rhea" id="RHEA-COMP:11368"/>
        <dbReference type="ChEBI" id="CHEBI:29950"/>
        <dbReference type="ChEBI" id="CHEBI:82612"/>
        <dbReference type="ChEBI" id="CHEBI:85445"/>
        <dbReference type="ChEBI" id="CHEBI:85448"/>
        <dbReference type="EC" id="2.1.1.63"/>
    </reaction>
</comment>
<dbReference type="NCBIfam" id="TIGR00589">
    <property type="entry name" value="ogt"/>
    <property type="match status" value="1"/>
</dbReference>
<dbReference type="InterPro" id="IPR008332">
    <property type="entry name" value="MethylG_MeTrfase_N"/>
</dbReference>
<evidence type="ECO:0000259" key="11">
    <source>
        <dbReference type="Pfam" id="PF02870"/>
    </source>
</evidence>
<dbReference type="GO" id="GO:0006307">
    <property type="term" value="P:DNA alkylation repair"/>
    <property type="evidence" value="ECO:0007669"/>
    <property type="project" value="UniProtKB-UniRule"/>
</dbReference>
<dbReference type="EMBL" id="CP007035">
    <property type="protein sequence ID" value="AHF16983.1"/>
    <property type="molecule type" value="Genomic_DNA"/>
</dbReference>
<dbReference type="InterPro" id="IPR036217">
    <property type="entry name" value="MethylDNA_cys_MeTrfase_DNAb"/>
</dbReference>
<dbReference type="eggNOG" id="COG0350">
    <property type="taxonomic scope" value="Bacteria"/>
</dbReference>
<name>W0F596_9BACT</name>
<keyword evidence="6 9" id="KW-0227">DNA damage</keyword>
<comment type="miscellaneous">
    <text evidence="9">This enzyme catalyzes only one turnover and therefore is not strictly catalytic. According to one definition, an enzyme is a biocatalyst that acts repeatedly and over many reaction cycles.</text>
</comment>
<reference evidence="12 13" key="1">
    <citation type="submission" date="2013-12" db="EMBL/GenBank/DDBJ databases">
        <authorList>
            <consortium name="DOE Joint Genome Institute"/>
            <person name="Eisen J."/>
            <person name="Huntemann M."/>
            <person name="Han J."/>
            <person name="Chen A."/>
            <person name="Kyrpides N."/>
            <person name="Mavromatis K."/>
            <person name="Markowitz V."/>
            <person name="Palaniappan K."/>
            <person name="Ivanova N."/>
            <person name="Schaumberg A."/>
            <person name="Pati A."/>
            <person name="Liolios K."/>
            <person name="Nordberg H.P."/>
            <person name="Cantor M.N."/>
            <person name="Hua S.X."/>
            <person name="Woyke T."/>
        </authorList>
    </citation>
    <scope>NUCLEOTIDE SEQUENCE [LARGE SCALE GENOMIC DNA]</scope>
    <source>
        <strain evidence="13">DSM 19437</strain>
    </source>
</reference>
<dbReference type="KEGG" id="nso:NIASO_20930"/>
<dbReference type="InterPro" id="IPR036631">
    <property type="entry name" value="MGMT_N_sf"/>
</dbReference>
<evidence type="ECO:0000256" key="2">
    <source>
        <dbReference type="ARBA" id="ARBA00008711"/>
    </source>
</evidence>
<dbReference type="EC" id="2.1.1.63" evidence="9"/>
<dbReference type="Proteomes" id="UP000003586">
    <property type="component" value="Chromosome"/>
</dbReference>
<dbReference type="FunFam" id="1.10.10.10:FF:000214">
    <property type="entry name" value="Methylated-DNA--protein-cysteine methyltransferase"/>
    <property type="match status" value="1"/>
</dbReference>
<gene>
    <name evidence="12" type="ORF">NIASO_20930</name>
</gene>
<evidence type="ECO:0000313" key="12">
    <source>
        <dbReference type="EMBL" id="AHF16983.1"/>
    </source>
</evidence>
<dbReference type="CDD" id="cd06445">
    <property type="entry name" value="ATase"/>
    <property type="match status" value="1"/>
</dbReference>
<dbReference type="HAMAP" id="MF_00772">
    <property type="entry name" value="OGT"/>
    <property type="match status" value="1"/>
</dbReference>
<comment type="similarity">
    <text evidence="2 9">Belongs to the MGMT family.</text>
</comment>
<evidence type="ECO:0000256" key="6">
    <source>
        <dbReference type="ARBA" id="ARBA00022763"/>
    </source>
</evidence>
<dbReference type="GO" id="GO:0005737">
    <property type="term" value="C:cytoplasm"/>
    <property type="evidence" value="ECO:0007669"/>
    <property type="project" value="UniProtKB-SubCell"/>
</dbReference>
<keyword evidence="7 9" id="KW-0234">DNA repair</keyword>
<dbReference type="GO" id="GO:0032259">
    <property type="term" value="P:methylation"/>
    <property type="evidence" value="ECO:0007669"/>
    <property type="project" value="UniProtKB-KW"/>
</dbReference>